<evidence type="ECO:0000256" key="7">
    <source>
        <dbReference type="ARBA" id="ARBA00023180"/>
    </source>
</evidence>
<accession>A0AAN7PR60</accession>
<dbReference type="EMBL" id="JARPUR010000006">
    <property type="protein sequence ID" value="KAK4873652.1"/>
    <property type="molecule type" value="Genomic_DNA"/>
</dbReference>
<dbReference type="Pfam" id="PF17064">
    <property type="entry name" value="QVR"/>
    <property type="match status" value="1"/>
</dbReference>
<evidence type="ECO:0000256" key="2">
    <source>
        <dbReference type="ARBA" id="ARBA00022622"/>
    </source>
</evidence>
<reference evidence="11" key="1">
    <citation type="submission" date="2023-01" db="EMBL/GenBank/DDBJ databases">
        <title>Key to firefly adult light organ development and bioluminescence: homeobox transcription factors regulate luciferase expression and transportation to peroxisome.</title>
        <authorList>
            <person name="Fu X."/>
        </authorList>
    </citation>
    <scope>NUCLEOTIDE SEQUENCE [LARGE SCALE GENOMIC DNA]</scope>
</reference>
<feature type="signal peptide" evidence="9">
    <location>
        <begin position="1"/>
        <end position="25"/>
    </location>
</feature>
<dbReference type="GO" id="GO:0030431">
    <property type="term" value="P:sleep"/>
    <property type="evidence" value="ECO:0007669"/>
    <property type="project" value="InterPro"/>
</dbReference>
<evidence type="ECO:0000256" key="3">
    <source>
        <dbReference type="ARBA" id="ARBA00022692"/>
    </source>
</evidence>
<keyword evidence="5" id="KW-1133">Transmembrane helix</keyword>
<dbReference type="InterPro" id="IPR031424">
    <property type="entry name" value="QVR-like"/>
</dbReference>
<dbReference type="InterPro" id="IPR050975">
    <property type="entry name" value="Sleep_regulator"/>
</dbReference>
<dbReference type="PANTHER" id="PTHR33562">
    <property type="entry name" value="ATILLA, ISOFORM B-RELATED-RELATED"/>
    <property type="match status" value="1"/>
</dbReference>
<keyword evidence="11" id="KW-1185">Reference proteome</keyword>
<comment type="subcellular location">
    <subcellularLocation>
        <location evidence="1">Membrane</location>
        <topology evidence="1">Lipid-anchor</topology>
        <topology evidence="1">GPI-anchor</topology>
    </subcellularLocation>
</comment>
<keyword evidence="3" id="KW-0812">Transmembrane</keyword>
<dbReference type="AlphaFoldDB" id="A0AAN7PR60"/>
<dbReference type="PANTHER" id="PTHR33562:SF29">
    <property type="entry name" value="PROTEIN SLEEPLESS"/>
    <property type="match status" value="1"/>
</dbReference>
<dbReference type="Proteomes" id="UP001353858">
    <property type="component" value="Unassembled WGS sequence"/>
</dbReference>
<evidence type="ECO:0000256" key="1">
    <source>
        <dbReference type="ARBA" id="ARBA00004589"/>
    </source>
</evidence>
<evidence type="ECO:0000256" key="6">
    <source>
        <dbReference type="ARBA" id="ARBA00023136"/>
    </source>
</evidence>
<evidence type="ECO:0008006" key="12">
    <source>
        <dbReference type="Google" id="ProtNLM"/>
    </source>
</evidence>
<dbReference type="GO" id="GO:0032222">
    <property type="term" value="P:regulation of synaptic transmission, cholinergic"/>
    <property type="evidence" value="ECO:0007669"/>
    <property type="project" value="InterPro"/>
</dbReference>
<protein>
    <recommendedName>
        <fullName evidence="12">Protein sleepless</fullName>
    </recommendedName>
</protein>
<feature type="chain" id="PRO_5043053141" description="Protein sleepless" evidence="9">
    <location>
        <begin position="26"/>
        <end position="165"/>
    </location>
</feature>
<keyword evidence="2" id="KW-0336">GPI-anchor</keyword>
<evidence type="ECO:0000313" key="10">
    <source>
        <dbReference type="EMBL" id="KAK4873652.1"/>
    </source>
</evidence>
<evidence type="ECO:0000313" key="11">
    <source>
        <dbReference type="Proteomes" id="UP001353858"/>
    </source>
</evidence>
<sequence length="165" mass="18641">MEVSVKNSFICCCFLFLTLAKMGQCNPRCYVCDTMSNPNCIQPRDHKMETKECTPGNVGEMKVAVEKLGVMQLANFFDMEIDRSDFSVPLQCVKTVIKDNDKEMIVRGCQLAPKDNLDVCKKIKEEREDIVTHCSFCNENGCNSTSFLQTSMALIFLLLPVLKAF</sequence>
<comment type="caution">
    <text evidence="10">The sequence shown here is derived from an EMBL/GenBank/DDBJ whole genome shotgun (WGS) entry which is preliminary data.</text>
</comment>
<gene>
    <name evidence="10" type="ORF">RN001_013012</name>
</gene>
<keyword evidence="8" id="KW-0449">Lipoprotein</keyword>
<evidence type="ECO:0000256" key="4">
    <source>
        <dbReference type="ARBA" id="ARBA00022729"/>
    </source>
</evidence>
<evidence type="ECO:0000256" key="9">
    <source>
        <dbReference type="SAM" id="SignalP"/>
    </source>
</evidence>
<organism evidence="10 11">
    <name type="scientific">Aquatica leii</name>
    <dbReference type="NCBI Taxonomy" id="1421715"/>
    <lineage>
        <taxon>Eukaryota</taxon>
        <taxon>Metazoa</taxon>
        <taxon>Ecdysozoa</taxon>
        <taxon>Arthropoda</taxon>
        <taxon>Hexapoda</taxon>
        <taxon>Insecta</taxon>
        <taxon>Pterygota</taxon>
        <taxon>Neoptera</taxon>
        <taxon>Endopterygota</taxon>
        <taxon>Coleoptera</taxon>
        <taxon>Polyphaga</taxon>
        <taxon>Elateriformia</taxon>
        <taxon>Elateroidea</taxon>
        <taxon>Lampyridae</taxon>
        <taxon>Luciolinae</taxon>
        <taxon>Aquatica</taxon>
    </lineage>
</organism>
<evidence type="ECO:0000256" key="5">
    <source>
        <dbReference type="ARBA" id="ARBA00022989"/>
    </source>
</evidence>
<proteinExistence type="predicted"/>
<keyword evidence="6" id="KW-0472">Membrane</keyword>
<name>A0AAN7PR60_9COLE</name>
<keyword evidence="4 9" id="KW-0732">Signal</keyword>
<keyword evidence="7" id="KW-0325">Glycoprotein</keyword>
<evidence type="ECO:0000256" key="8">
    <source>
        <dbReference type="ARBA" id="ARBA00023288"/>
    </source>
</evidence>
<dbReference type="GO" id="GO:0098552">
    <property type="term" value="C:side of membrane"/>
    <property type="evidence" value="ECO:0007669"/>
    <property type="project" value="UniProtKB-KW"/>
</dbReference>